<dbReference type="PANTHER" id="PTHR31267">
    <property type="entry name" value="DENTIN SIALOPHOSPHOPROTEIN-LIKE PROTEIN"/>
    <property type="match status" value="1"/>
</dbReference>
<feature type="region of interest" description="Disordered" evidence="1">
    <location>
        <begin position="392"/>
        <end position="433"/>
    </location>
</feature>
<feature type="compositionally biased region" description="Low complexity" evidence="1">
    <location>
        <begin position="911"/>
        <end position="923"/>
    </location>
</feature>
<feature type="region of interest" description="Disordered" evidence="1">
    <location>
        <begin position="832"/>
        <end position="859"/>
    </location>
</feature>
<organism evidence="2 3">
    <name type="scientific">Papaver atlanticum</name>
    <dbReference type="NCBI Taxonomy" id="357466"/>
    <lineage>
        <taxon>Eukaryota</taxon>
        <taxon>Viridiplantae</taxon>
        <taxon>Streptophyta</taxon>
        <taxon>Embryophyta</taxon>
        <taxon>Tracheophyta</taxon>
        <taxon>Spermatophyta</taxon>
        <taxon>Magnoliopsida</taxon>
        <taxon>Ranunculales</taxon>
        <taxon>Papaveraceae</taxon>
        <taxon>Papaveroideae</taxon>
        <taxon>Papaver</taxon>
    </lineage>
</organism>
<proteinExistence type="predicted"/>
<feature type="region of interest" description="Disordered" evidence="1">
    <location>
        <begin position="1170"/>
        <end position="1189"/>
    </location>
</feature>
<feature type="compositionally biased region" description="Polar residues" evidence="1">
    <location>
        <begin position="1177"/>
        <end position="1189"/>
    </location>
</feature>
<gene>
    <name evidence="2" type="ORF">MKW98_002963</name>
</gene>
<feature type="non-terminal residue" evidence="2">
    <location>
        <position position="1"/>
    </location>
</feature>
<feature type="compositionally biased region" description="Polar residues" evidence="1">
    <location>
        <begin position="682"/>
        <end position="691"/>
    </location>
</feature>
<feature type="region of interest" description="Disordered" evidence="1">
    <location>
        <begin position="345"/>
        <end position="369"/>
    </location>
</feature>
<feature type="region of interest" description="Disordered" evidence="1">
    <location>
        <begin position="787"/>
        <end position="807"/>
    </location>
</feature>
<feature type="compositionally biased region" description="Low complexity" evidence="1">
    <location>
        <begin position="356"/>
        <end position="366"/>
    </location>
</feature>
<feature type="compositionally biased region" description="Low complexity" evidence="1">
    <location>
        <begin position="1285"/>
        <end position="1294"/>
    </location>
</feature>
<feature type="region of interest" description="Disordered" evidence="1">
    <location>
        <begin position="245"/>
        <end position="269"/>
    </location>
</feature>
<feature type="region of interest" description="Disordered" evidence="1">
    <location>
        <begin position="958"/>
        <end position="989"/>
    </location>
</feature>
<feature type="compositionally biased region" description="Polar residues" evidence="1">
    <location>
        <begin position="451"/>
        <end position="462"/>
    </location>
</feature>
<dbReference type="PANTHER" id="PTHR31267:SF2">
    <property type="entry name" value="EXPRESSED PROTEIN"/>
    <property type="match status" value="1"/>
</dbReference>
<dbReference type="Proteomes" id="UP001202328">
    <property type="component" value="Unassembled WGS sequence"/>
</dbReference>
<feature type="compositionally biased region" description="Polar residues" evidence="1">
    <location>
        <begin position="247"/>
        <end position="269"/>
    </location>
</feature>
<feature type="region of interest" description="Disordered" evidence="1">
    <location>
        <begin position="451"/>
        <end position="477"/>
    </location>
</feature>
<feature type="compositionally biased region" description="Polar residues" evidence="1">
    <location>
        <begin position="405"/>
        <end position="414"/>
    </location>
</feature>
<feature type="compositionally biased region" description="Polar residues" evidence="1">
    <location>
        <begin position="787"/>
        <end position="797"/>
    </location>
</feature>
<feature type="compositionally biased region" description="Polar residues" evidence="1">
    <location>
        <begin position="924"/>
        <end position="943"/>
    </location>
</feature>
<name>A0AAD4THF8_9MAGN</name>
<evidence type="ECO:0000313" key="3">
    <source>
        <dbReference type="Proteomes" id="UP001202328"/>
    </source>
</evidence>
<evidence type="ECO:0000313" key="2">
    <source>
        <dbReference type="EMBL" id="KAI3960464.1"/>
    </source>
</evidence>
<protein>
    <submittedName>
        <fullName evidence="2">Uncharacterized protein</fullName>
    </submittedName>
</protein>
<sequence length="1550" mass="170899">VDALEIRIVEFGNTFIYRNRVCSNIFLEKTSDTSFGLSFSFMFSAAANLQVELSVLGNEVDDKVHNFFEQGNLSKGQHKLQVARGNWPFFDTNTWARNQRQIKIPSISDFKNYNPVISDSVVSNGWHFSEMRPGLEIGHMSFNFPGGQQQITRAPQPGMPLHGPRLQMGVTDMHAWQQQIMYNQLQDIQRQRQLDQESRELNRMNQLSATSNQSTGDLLPRLGNELHIHNASSDFRLAEHMRGDSKVPTTSEMPMVSNTNWSQNGGSSAAQRYPAGLISSFEQGQVPHSTGFVPDQLDQSLYGTPIASIWGGLSQYSNIPADMLTKVNASADDFHWKQQQADWPENTQENNGLDASSGGSSTVTGGYEPFDGFSSMQSGTWSALMQSAVAETSSNDTGIQDEWSGLSSHTTQMPTGALDATMGGSSKQRKDWGDQNMHHVSSVTSRPLQLFDDSTMNRSGDSASREYAGQPPGGSIKWLNHSSEQMPHTLAEDSYPVQPHMHPEKSAGAAWPGPIYEESKNAAHFGDIGLNAQNMDGFWIQGHTFPSDNTENQIRNRQNGLSMREIPSANGFVSLTVLENNSTMQHNQTNDLNIGMHPVRDHDGGMLNGCDNHDAKRESSYMRKSTAGPNSDLAKVNQPANLQVQNNNHIKFGNHVDSLVKYRGDDTTTNCQNQGNKKEISNESYNSNRSHQIIPDGPRETLLSSPSDSRSLGKGNKKSMSQVGRKVSGVRKFQYHPMGDLSANVEPVDKRVQNLSQHVSGGSRGIGQGYSGYGNSAQIVTQGQTWLNPTSSVQPSSRGHWDSKSGEANETLQQKMPAGTYTGTLPYQRHQLQHQQVGSGASANINTDHTPGTTIKIPPFNLSQVHHSQLTGSELRVPAPPLPVLESTPVSRPSASLGVSLGSFPMTLKNSSSSQCGGSSALSINTSNRNMGRTSWVQKQDYQGTKKMGDLKHYANGEEQTGKKSSLQEVHLGRDTSSASRRQESSEKHLLDANSIASDSLAVPPHHQSLDIRCGKDPILVPLTEYVSLQNQSRSNSGFEACGQSLKQAHVPQQNLSLPLQVQNIEHTETDPDVSSAKRFKRSDAGHVTQQIATLRPDQQPFDGGKISVKYYGNNEVIVTAMQKSVLSENDRVHNCTSEVREDTNSAQHFPEDLPSQDVSAFSGRKKLQDCSDHHNFTSTKPGNTQISPQMAPSWFEQYGAYKNGKMLLVNNIRKLEESKGRLLPANSSESLNTRIMIEPANVFHTSQSITTTSVASERVSPSHSLRTCYTPIAIEPANVSHTSQSIATTSAASEHVSPPRSLPSQVTDQSLSVMKPKKRKSEGLDLLPWHKEVMRGSQRLLNIRMAEKDWAHATHRLLEKVEDEVEMVEDGQQILLPRRRLILTTKLMQQLLRPPPPAILSADATSSYESVVYIIAKVALEDACSMVPITGSDLSSTVDNRNQPPGELKLSERLGDKYLSKSKIIEDFTGRAKKLESDLLRWEKTCSVLDIRVESQELERISVINRIAKFHTRAQPDSAENSISSTSQRYVISLLMPRNLPHGVPCLSL</sequence>
<feature type="region of interest" description="Disordered" evidence="1">
    <location>
        <begin position="1285"/>
        <end position="1318"/>
    </location>
</feature>
<keyword evidence="3" id="KW-1185">Reference proteome</keyword>
<comment type="caution">
    <text evidence="2">The sequence shown here is derived from an EMBL/GenBank/DDBJ whole genome shotgun (WGS) entry which is preliminary data.</text>
</comment>
<feature type="region of interest" description="Disordered" evidence="1">
    <location>
        <begin position="665"/>
        <end position="734"/>
    </location>
</feature>
<evidence type="ECO:0000256" key="1">
    <source>
        <dbReference type="SAM" id="MobiDB-lite"/>
    </source>
</evidence>
<feature type="compositionally biased region" description="Polar residues" evidence="1">
    <location>
        <begin position="345"/>
        <end position="354"/>
    </location>
</feature>
<feature type="region of interest" description="Disordered" evidence="1">
    <location>
        <begin position="909"/>
        <end position="944"/>
    </location>
</feature>
<dbReference type="EMBL" id="JAJJMB010000931">
    <property type="protein sequence ID" value="KAI3960464.1"/>
    <property type="molecule type" value="Genomic_DNA"/>
</dbReference>
<reference evidence="2" key="1">
    <citation type="submission" date="2022-04" db="EMBL/GenBank/DDBJ databases">
        <title>A functionally conserved STORR gene fusion in Papaver species that diverged 16.8 million years ago.</title>
        <authorList>
            <person name="Catania T."/>
        </authorList>
    </citation>
    <scope>NUCLEOTIDE SEQUENCE</scope>
    <source>
        <strain evidence="2">S-188037</strain>
    </source>
</reference>
<accession>A0AAD4THF8</accession>
<feature type="compositionally biased region" description="Polar residues" evidence="1">
    <location>
        <begin position="833"/>
        <end position="853"/>
    </location>
</feature>
<feature type="compositionally biased region" description="Polar residues" evidence="1">
    <location>
        <begin position="1303"/>
        <end position="1313"/>
    </location>
</feature>